<keyword evidence="3" id="KW-1185">Reference proteome</keyword>
<dbReference type="VEuPathDB" id="TriTrypDB:TRSC58_01602"/>
<dbReference type="EMBL" id="AUPL01001602">
    <property type="protein sequence ID" value="ESL10661.1"/>
    <property type="molecule type" value="Genomic_DNA"/>
</dbReference>
<proteinExistence type="predicted"/>
<evidence type="ECO:0000313" key="3">
    <source>
        <dbReference type="Proteomes" id="UP000031737"/>
    </source>
</evidence>
<dbReference type="Proteomes" id="UP000031737">
    <property type="component" value="Unassembled WGS sequence"/>
</dbReference>
<dbReference type="InterPro" id="IPR018609">
    <property type="entry name" value="Bud13"/>
</dbReference>
<accession>A0A061J9A1</accession>
<evidence type="ECO:0000256" key="1">
    <source>
        <dbReference type="SAM" id="MobiDB-lite"/>
    </source>
</evidence>
<comment type="caution">
    <text evidence="2">The sequence shown here is derived from an EMBL/GenBank/DDBJ whole genome shotgun (WGS) entry which is preliminary data.</text>
</comment>
<protein>
    <submittedName>
        <fullName evidence="2">Uncharacterized protein</fullName>
    </submittedName>
</protein>
<dbReference type="Pfam" id="PF09736">
    <property type="entry name" value="Bud13"/>
    <property type="match status" value="1"/>
</dbReference>
<dbReference type="AlphaFoldDB" id="A0A061J9A1"/>
<feature type="compositionally biased region" description="Basic and acidic residues" evidence="1">
    <location>
        <begin position="49"/>
        <end position="72"/>
    </location>
</feature>
<name>A0A061J9A1_TRYRA</name>
<dbReference type="OrthoDB" id="272513at2759"/>
<feature type="region of interest" description="Disordered" evidence="1">
    <location>
        <begin position="1"/>
        <end position="72"/>
    </location>
</feature>
<reference evidence="2 3" key="1">
    <citation type="submission" date="2013-07" db="EMBL/GenBank/DDBJ databases">
        <authorList>
            <person name="Stoco P.H."/>
            <person name="Wagner G."/>
            <person name="Gerber A."/>
            <person name="Zaha A."/>
            <person name="Thompson C."/>
            <person name="Bartholomeu D.C."/>
            <person name="Luckemeyer D.D."/>
            <person name="Bahia D."/>
            <person name="Loreto E."/>
            <person name="Prestes E.B."/>
            <person name="Lima F.M."/>
            <person name="Rodrigues-Luiz G."/>
            <person name="Vallejo G.A."/>
            <person name="Filho J.F."/>
            <person name="Monteiro K.M."/>
            <person name="Tyler K.M."/>
            <person name="de Almeida L.G."/>
            <person name="Ortiz M.F."/>
            <person name="Siervo M.A."/>
            <person name="de Moraes M.H."/>
            <person name="Cunha O.L."/>
            <person name="Mendonca-Neto R."/>
            <person name="Silva R."/>
            <person name="Teixeira S.M."/>
            <person name="Murta S.M."/>
            <person name="Sincero T.C."/>
            <person name="Mendes T.A."/>
            <person name="Urmenyi T.P."/>
            <person name="Silva V.G."/>
            <person name="da Rocha W.D."/>
            <person name="Andersson B."/>
            <person name="Romanha A.J."/>
            <person name="Steindel M."/>
            <person name="de Vasconcelos A.T."/>
            <person name="Grisard E.C."/>
        </authorList>
    </citation>
    <scope>NUCLEOTIDE SEQUENCE [LARGE SCALE GENOMIC DNA]</scope>
    <source>
        <strain evidence="2 3">SC58</strain>
    </source>
</reference>
<evidence type="ECO:0000313" key="2">
    <source>
        <dbReference type="EMBL" id="ESL10661.1"/>
    </source>
</evidence>
<sequence length="177" mass="20267">MKRRRYDSDDDEDGDVEGPLLPYALDDRSEFMAAAGVGGQESSEGSARSSDEVKESRGGCTEKEDQETMQRDERIVPALPSSFLAERLQRMALRDDQDIPEHWKGVLSEELFHVYFTTLNYAETKRTVDDKLFSQYIPYDVRRFPPLARLSDRVWNNAFGIKPGWRWDGVVRGVGTL</sequence>
<gene>
    <name evidence="2" type="ORF">TRSC58_01602</name>
</gene>
<organism evidence="2 3">
    <name type="scientific">Trypanosoma rangeli SC58</name>
    <dbReference type="NCBI Taxonomy" id="429131"/>
    <lineage>
        <taxon>Eukaryota</taxon>
        <taxon>Discoba</taxon>
        <taxon>Euglenozoa</taxon>
        <taxon>Kinetoplastea</taxon>
        <taxon>Metakinetoplastina</taxon>
        <taxon>Trypanosomatida</taxon>
        <taxon>Trypanosomatidae</taxon>
        <taxon>Trypanosoma</taxon>
        <taxon>Herpetosoma</taxon>
    </lineage>
</organism>